<dbReference type="SMART" id="SM00930">
    <property type="entry name" value="NIL"/>
    <property type="match status" value="1"/>
</dbReference>
<dbReference type="InterPro" id="IPR018449">
    <property type="entry name" value="NIL_domain"/>
</dbReference>
<dbReference type="Gene3D" id="3.30.70.260">
    <property type="match status" value="1"/>
</dbReference>
<sequence length="82" mass="9242">MRKYFCTFPQDLIQEPIISHTLGAEFDVVPNIRAAIINEQRAMVAVDIEGEPAEIDKAVAYLRQRGVEVEELREGENPPVFG</sequence>
<dbReference type="Proteomes" id="UP000316921">
    <property type="component" value="Chromosome"/>
</dbReference>
<name>A0A518BLW4_9BACT</name>
<proteinExistence type="predicted"/>
<reference evidence="2 3" key="1">
    <citation type="submission" date="2019-02" db="EMBL/GenBank/DDBJ databases">
        <title>Deep-cultivation of Planctomycetes and their phenomic and genomic characterization uncovers novel biology.</title>
        <authorList>
            <person name="Wiegand S."/>
            <person name="Jogler M."/>
            <person name="Boedeker C."/>
            <person name="Pinto D."/>
            <person name="Vollmers J."/>
            <person name="Rivas-Marin E."/>
            <person name="Kohn T."/>
            <person name="Peeters S.H."/>
            <person name="Heuer A."/>
            <person name="Rast P."/>
            <person name="Oberbeckmann S."/>
            <person name="Bunk B."/>
            <person name="Jeske O."/>
            <person name="Meyerdierks A."/>
            <person name="Storesund J.E."/>
            <person name="Kallscheuer N."/>
            <person name="Luecker S."/>
            <person name="Lage O.M."/>
            <person name="Pohl T."/>
            <person name="Merkel B.J."/>
            <person name="Hornburger P."/>
            <person name="Mueller R.-W."/>
            <person name="Bruemmer F."/>
            <person name="Labrenz M."/>
            <person name="Spormann A.M."/>
            <person name="Op den Camp H."/>
            <person name="Overmann J."/>
            <person name="Amann R."/>
            <person name="Jetten M.S.M."/>
            <person name="Mascher T."/>
            <person name="Medema M.H."/>
            <person name="Devos D.P."/>
            <person name="Kaster A.-K."/>
            <person name="Ovreas L."/>
            <person name="Rohde M."/>
            <person name="Galperin M.Y."/>
            <person name="Jogler C."/>
        </authorList>
    </citation>
    <scope>NUCLEOTIDE SEQUENCE [LARGE SCALE GENOMIC DNA]</scope>
    <source>
        <strain evidence="2 3">Pla133</strain>
    </source>
</reference>
<dbReference type="EMBL" id="CP036287">
    <property type="protein sequence ID" value="QDU67936.1"/>
    <property type="molecule type" value="Genomic_DNA"/>
</dbReference>
<accession>A0A518BLW4</accession>
<feature type="domain" description="NIL" evidence="1">
    <location>
        <begin position="1"/>
        <end position="72"/>
    </location>
</feature>
<evidence type="ECO:0000313" key="2">
    <source>
        <dbReference type="EMBL" id="QDU67936.1"/>
    </source>
</evidence>
<keyword evidence="3" id="KW-1185">Reference proteome</keyword>
<protein>
    <submittedName>
        <fullName evidence="2">NIL domain protein</fullName>
    </submittedName>
</protein>
<dbReference type="KEGG" id="pbap:Pla133_30250"/>
<dbReference type="Pfam" id="PF09383">
    <property type="entry name" value="NIL"/>
    <property type="match status" value="1"/>
</dbReference>
<dbReference type="InterPro" id="IPR045865">
    <property type="entry name" value="ACT-like_dom_sf"/>
</dbReference>
<dbReference type="SUPFAM" id="SSF55021">
    <property type="entry name" value="ACT-like"/>
    <property type="match status" value="1"/>
</dbReference>
<dbReference type="RefSeq" id="WP_419191554.1">
    <property type="nucleotide sequence ID" value="NZ_CP036287.1"/>
</dbReference>
<dbReference type="AlphaFoldDB" id="A0A518BLW4"/>
<gene>
    <name evidence="2" type="ORF">Pla133_30250</name>
</gene>
<evidence type="ECO:0000259" key="1">
    <source>
        <dbReference type="SMART" id="SM00930"/>
    </source>
</evidence>
<organism evidence="2 3">
    <name type="scientific">Engelhardtia mirabilis</name>
    <dbReference type="NCBI Taxonomy" id="2528011"/>
    <lineage>
        <taxon>Bacteria</taxon>
        <taxon>Pseudomonadati</taxon>
        <taxon>Planctomycetota</taxon>
        <taxon>Planctomycetia</taxon>
        <taxon>Planctomycetia incertae sedis</taxon>
        <taxon>Engelhardtia</taxon>
    </lineage>
</organism>
<evidence type="ECO:0000313" key="3">
    <source>
        <dbReference type="Proteomes" id="UP000316921"/>
    </source>
</evidence>